<proteinExistence type="predicted"/>
<dbReference type="Proteomes" id="UP000295543">
    <property type="component" value="Unassembled WGS sequence"/>
</dbReference>
<comment type="caution">
    <text evidence="1">The sequence shown here is derived from an EMBL/GenBank/DDBJ whole genome shotgun (WGS) entry which is preliminary data.</text>
</comment>
<accession>A0A4R5UD33</accession>
<dbReference type="RefSeq" id="WP_133392536.1">
    <property type="nucleotide sequence ID" value="NZ_SMTG01000002.1"/>
</dbReference>
<organism evidence="1 2">
    <name type="scientific">Luteimonas terrae</name>
    <dbReference type="NCBI Taxonomy" id="1530191"/>
    <lineage>
        <taxon>Bacteria</taxon>
        <taxon>Pseudomonadati</taxon>
        <taxon>Pseudomonadota</taxon>
        <taxon>Gammaproteobacteria</taxon>
        <taxon>Lysobacterales</taxon>
        <taxon>Lysobacteraceae</taxon>
        <taxon>Luteimonas</taxon>
    </lineage>
</organism>
<evidence type="ECO:0000313" key="2">
    <source>
        <dbReference type="Proteomes" id="UP000295543"/>
    </source>
</evidence>
<gene>
    <name evidence="1" type="ORF">E2F49_02960</name>
</gene>
<dbReference type="AlphaFoldDB" id="A0A4R5UD33"/>
<name>A0A4R5UD33_9GAMM</name>
<dbReference type="EMBL" id="SMTG01000002">
    <property type="protein sequence ID" value="TDK33026.1"/>
    <property type="molecule type" value="Genomic_DNA"/>
</dbReference>
<evidence type="ECO:0000313" key="1">
    <source>
        <dbReference type="EMBL" id="TDK33026.1"/>
    </source>
</evidence>
<protein>
    <submittedName>
        <fullName evidence="1">Uncharacterized protein</fullName>
    </submittedName>
</protein>
<keyword evidence="2" id="KW-1185">Reference proteome</keyword>
<sequence>MEVVSGKALVTGALRALASFHKETRARKRLTFENHVAPVYAWVEVAHTDYIAGFRATREKIITSDKPDDVLKFLKDIRRGALMSRGQALVALDNLLDESEASTSGLPAGWSSVRPFYESCKDYLYGATAPAATSWYTEYINFVEVSSKYMPGDCWVQDVFGNDARGDLLFAIERTLDRLELKFRAVTQQYVLAQRNLIR</sequence>
<reference evidence="1 2" key="1">
    <citation type="submission" date="2019-03" db="EMBL/GenBank/DDBJ databases">
        <title>Luteimonas zhaokaii sp.nov., isolated from the rectal contents of Plateau pika in Yushu, Qinghai Province, China.</title>
        <authorList>
            <person name="Zhang G."/>
        </authorList>
    </citation>
    <scope>NUCLEOTIDE SEQUENCE [LARGE SCALE GENOMIC DNA]</scope>
    <source>
        <strain evidence="1 2">THG-MD21</strain>
    </source>
</reference>